<organism evidence="2 3">
    <name type="scientific">Populus alba x Populus x berolinensis</name>
    <dbReference type="NCBI Taxonomy" id="444605"/>
    <lineage>
        <taxon>Eukaryota</taxon>
        <taxon>Viridiplantae</taxon>
        <taxon>Streptophyta</taxon>
        <taxon>Embryophyta</taxon>
        <taxon>Tracheophyta</taxon>
        <taxon>Spermatophyta</taxon>
        <taxon>Magnoliopsida</taxon>
        <taxon>eudicotyledons</taxon>
        <taxon>Gunneridae</taxon>
        <taxon>Pentapetalae</taxon>
        <taxon>rosids</taxon>
        <taxon>fabids</taxon>
        <taxon>Malpighiales</taxon>
        <taxon>Salicaceae</taxon>
        <taxon>Saliceae</taxon>
        <taxon>Populus</taxon>
    </lineage>
</organism>
<proteinExistence type="predicted"/>
<reference evidence="2" key="1">
    <citation type="journal article" date="2023" name="Mol. Ecol. Resour.">
        <title>Chromosome-level genome assembly of a triploid poplar Populus alba 'Berolinensis'.</title>
        <authorList>
            <person name="Chen S."/>
            <person name="Yu Y."/>
            <person name="Wang X."/>
            <person name="Wang S."/>
            <person name="Zhang T."/>
            <person name="Zhou Y."/>
            <person name="He R."/>
            <person name="Meng N."/>
            <person name="Wang Y."/>
            <person name="Liu W."/>
            <person name="Liu Z."/>
            <person name="Liu J."/>
            <person name="Guo Q."/>
            <person name="Huang H."/>
            <person name="Sederoff R.R."/>
            <person name="Wang G."/>
            <person name="Qu G."/>
            <person name="Chen S."/>
        </authorList>
    </citation>
    <scope>NUCLEOTIDE SEQUENCE</scope>
    <source>
        <strain evidence="2">SC-2020</strain>
    </source>
</reference>
<dbReference type="AlphaFoldDB" id="A0AAD6Q6R8"/>
<comment type="caution">
    <text evidence="2">The sequence shown here is derived from an EMBL/GenBank/DDBJ whole genome shotgun (WGS) entry which is preliminary data.</text>
</comment>
<gene>
    <name evidence="2" type="ORF">NC653_024627</name>
</gene>
<keyword evidence="1" id="KW-0472">Membrane</keyword>
<feature type="transmembrane region" description="Helical" evidence="1">
    <location>
        <begin position="12"/>
        <end position="32"/>
    </location>
</feature>
<keyword evidence="1" id="KW-1133">Transmembrane helix</keyword>
<evidence type="ECO:0000256" key="1">
    <source>
        <dbReference type="SAM" id="Phobius"/>
    </source>
</evidence>
<protein>
    <submittedName>
        <fullName evidence="2">Uncharacterized protein</fullName>
    </submittedName>
</protein>
<keyword evidence="3" id="KW-1185">Reference proteome</keyword>
<evidence type="ECO:0000313" key="2">
    <source>
        <dbReference type="EMBL" id="KAJ6981279.1"/>
    </source>
</evidence>
<dbReference type="Proteomes" id="UP001164929">
    <property type="component" value="Chromosome 10"/>
</dbReference>
<sequence length="330" mass="37397">MNPTLSSREVILFFIGPATTLFLFSFCNPSFLNISMLPCLGIQKQTLILLKHLCNSVKANPPRHHLVPGGRRQVVKINNTRHLRAHWCLDQGVNAKLPRRMVHRGLNQSMKAKAAVHGSHQHSSIRANIPNHTFHFMATKSKVHQRSHHSIKTTHLCHSVAHGQNFHHSIKTTHVCHSVAHGQNFHHSINLVPGGRRQVVKINNTRHLRAHWCLDQGVNAKLPRRRVHRGLNQSMKAKTAVHGSHQHSSIRANIPNHTFHFMATKSKVHQRSHHSIKTTHLFYCIMGHSRAHGQNFHHSSVTLTPSHMAPSMTVNLMYHRGIKIKTVVLG</sequence>
<accession>A0AAD6Q6R8</accession>
<name>A0AAD6Q6R8_9ROSI</name>
<dbReference type="EMBL" id="JAQIZT010000010">
    <property type="protein sequence ID" value="KAJ6981279.1"/>
    <property type="molecule type" value="Genomic_DNA"/>
</dbReference>
<evidence type="ECO:0000313" key="3">
    <source>
        <dbReference type="Proteomes" id="UP001164929"/>
    </source>
</evidence>
<keyword evidence="1" id="KW-0812">Transmembrane</keyword>